<evidence type="ECO:0000259" key="1">
    <source>
        <dbReference type="Pfam" id="PF13454"/>
    </source>
</evidence>
<dbReference type="PANTHER" id="PTHR40254:SF1">
    <property type="entry name" value="BLR0577 PROTEIN"/>
    <property type="match status" value="1"/>
</dbReference>
<proteinExistence type="predicted"/>
<dbReference type="SUPFAM" id="SSF51905">
    <property type="entry name" value="FAD/NAD(P)-binding domain"/>
    <property type="match status" value="1"/>
</dbReference>
<comment type="caution">
    <text evidence="2">The sequence shown here is derived from an EMBL/GenBank/DDBJ whole genome shotgun (WGS) entry which is preliminary data.</text>
</comment>
<dbReference type="InterPro" id="IPR036188">
    <property type="entry name" value="FAD/NAD-bd_sf"/>
</dbReference>
<protein>
    <submittedName>
        <fullName evidence="2">Putative NAD(P)/FAD-binding protein YdhS</fullName>
    </submittedName>
</protein>
<name>A0A7W6BYH1_9SPHN</name>
<evidence type="ECO:0000313" key="3">
    <source>
        <dbReference type="Proteomes" id="UP000561459"/>
    </source>
</evidence>
<gene>
    <name evidence="2" type="ORF">GGR39_001906</name>
</gene>
<feature type="domain" description="FAD-dependent urate hydroxylase HpyO/Asp monooxygenase CreE-like FAD/NAD(P)-binding" evidence="1">
    <location>
        <begin position="12"/>
        <end position="154"/>
    </location>
</feature>
<keyword evidence="3" id="KW-1185">Reference proteome</keyword>
<dbReference type="AlphaFoldDB" id="A0A7W6BYH1"/>
<dbReference type="InterPro" id="IPR052189">
    <property type="entry name" value="L-asp_N-monooxygenase_NS-form"/>
</dbReference>
<dbReference type="Pfam" id="PF13454">
    <property type="entry name" value="NAD_binding_9"/>
    <property type="match status" value="1"/>
</dbReference>
<reference evidence="2 3" key="1">
    <citation type="submission" date="2020-08" db="EMBL/GenBank/DDBJ databases">
        <title>Genomic Encyclopedia of Type Strains, Phase IV (KMG-IV): sequencing the most valuable type-strain genomes for metagenomic binning, comparative biology and taxonomic classification.</title>
        <authorList>
            <person name="Goeker M."/>
        </authorList>
    </citation>
    <scope>NUCLEOTIDE SEQUENCE [LARGE SCALE GENOMIC DNA]</scope>
    <source>
        <strain evidence="2 3">DSM 27568</strain>
    </source>
</reference>
<sequence length="453" mass="49826">MTASNPARLPVAIVGAGFSGTLLAVNLIRQGVEVIIVERDERQLAKGLAFGTRRPEHLLNVRAANMSAFPDDLGHFVRWMGFSDRDQANRFVPRLAYGHYLRELLLGALASAPGRAQIVQGEAVGAAVAPDQVKLTLASGRRVDCRALVLALGNFPPAPLPPLTAVTPPLHFADPWMPGVLDGLDGLDHIVLLGSGLTAADMIVSLDRSGFRGRITVLSRRGLKPRAHAEVGPTVTPVTEPQARGSWLLRSVRDRAKEIGWRAAIDELRPHTQHLWRRHDALAQRRFLRHARPYWDVHRHRLAPDVAIQLQALEEERRLLFSAGKLCRAAPRDDRLHLQWRPRGQTEVHSLVADRVINCTGPEGAITGSDHPLICNLAAQGLIRADAHQLGLDVEQSGRVRDADGNPQDRLRAVGPITKGEAWEIVAVPDIRRQVWDLARYLGNTHWVGGEGL</sequence>
<organism evidence="2 3">
    <name type="scientific">Novosphingobium fluoreni</name>
    <dbReference type="NCBI Taxonomy" id="1391222"/>
    <lineage>
        <taxon>Bacteria</taxon>
        <taxon>Pseudomonadati</taxon>
        <taxon>Pseudomonadota</taxon>
        <taxon>Alphaproteobacteria</taxon>
        <taxon>Sphingomonadales</taxon>
        <taxon>Sphingomonadaceae</taxon>
        <taxon>Novosphingobium</taxon>
    </lineage>
</organism>
<evidence type="ECO:0000313" key="2">
    <source>
        <dbReference type="EMBL" id="MBB3940249.1"/>
    </source>
</evidence>
<dbReference type="EMBL" id="JACIDY010000004">
    <property type="protein sequence ID" value="MBB3940249.1"/>
    <property type="molecule type" value="Genomic_DNA"/>
</dbReference>
<dbReference type="RefSeq" id="WP_183616909.1">
    <property type="nucleotide sequence ID" value="NZ_JACIDY010000004.1"/>
</dbReference>
<accession>A0A7W6BYH1</accession>
<dbReference type="Gene3D" id="3.50.50.60">
    <property type="entry name" value="FAD/NAD(P)-binding domain"/>
    <property type="match status" value="2"/>
</dbReference>
<dbReference type="Proteomes" id="UP000561459">
    <property type="component" value="Unassembled WGS sequence"/>
</dbReference>
<dbReference type="InterPro" id="IPR038732">
    <property type="entry name" value="HpyO/CreE_NAD-binding"/>
</dbReference>
<dbReference type="PANTHER" id="PTHR40254">
    <property type="entry name" value="BLR0577 PROTEIN"/>
    <property type="match status" value="1"/>
</dbReference>